<comment type="cofactor">
    <cofactor evidence="2">
        <name>Fe(2+)</name>
        <dbReference type="ChEBI" id="CHEBI:29033"/>
    </cofactor>
</comment>
<dbReference type="HAMAP" id="MF_01682">
    <property type="entry name" value="Salvage_MtnD"/>
    <property type="match status" value="1"/>
</dbReference>
<dbReference type="EC" id="1.13.11.54" evidence="10"/>
<reference evidence="11" key="1">
    <citation type="submission" date="2013-08" db="EMBL/GenBank/DDBJ databases">
        <authorList>
            <person name="Mendez C."/>
            <person name="Richter M."/>
            <person name="Ferrer M."/>
            <person name="Sanchez J."/>
        </authorList>
    </citation>
    <scope>NUCLEOTIDE SEQUENCE</scope>
</reference>
<keyword evidence="4" id="KW-0028">Amino-acid biosynthesis</keyword>
<protein>
    <recommendedName>
        <fullName evidence="10">acireductone dioxygenase (Fe(2+)-requiring)</fullName>
        <ecNumber evidence="10">1.13.11.54</ecNumber>
    </recommendedName>
</protein>
<evidence type="ECO:0000256" key="1">
    <source>
        <dbReference type="ARBA" id="ARBA00000428"/>
    </source>
</evidence>
<dbReference type="InterPro" id="IPR014710">
    <property type="entry name" value="RmlC-like_jellyroll"/>
</dbReference>
<dbReference type="InterPro" id="IPR011051">
    <property type="entry name" value="RmlC_Cupin_sf"/>
</dbReference>
<dbReference type="InterPro" id="IPR004313">
    <property type="entry name" value="ARD"/>
</dbReference>
<evidence type="ECO:0000256" key="7">
    <source>
        <dbReference type="ARBA" id="ARBA00023002"/>
    </source>
</evidence>
<dbReference type="PANTHER" id="PTHR23418">
    <property type="entry name" value="ACIREDUCTONE DIOXYGENASE"/>
    <property type="match status" value="1"/>
</dbReference>
<sequence length="187" mass="20860">MSRLRVFEDTRPQQPLLTLHEHAAIARELAQAGVRFERWQAVQPLQPGATQDDVIAAYRADIDRLMAAEGYRAVDVVSLYPGHPDREALRKKFLDEHTHAEDEVRFFVAGSGLFSLHLGTRILEVLCEQGDLIGVPDGTRHWFDMGPAPHFVAIRLFGNPDGWVARFTGDDIAARFPRHEAGQAAAA</sequence>
<evidence type="ECO:0000256" key="2">
    <source>
        <dbReference type="ARBA" id="ARBA00001954"/>
    </source>
</evidence>
<evidence type="ECO:0000256" key="3">
    <source>
        <dbReference type="ARBA" id="ARBA00022596"/>
    </source>
</evidence>
<keyword evidence="6" id="KW-0223">Dioxygenase</keyword>
<evidence type="ECO:0000256" key="4">
    <source>
        <dbReference type="ARBA" id="ARBA00022605"/>
    </source>
</evidence>
<comment type="catalytic activity">
    <reaction evidence="1">
        <text>1,2-dihydroxy-5-(methylsulfanyl)pent-1-en-3-one + O2 = 4-methylsulfanyl-2-oxobutanoate + formate + 2 H(+)</text>
        <dbReference type="Rhea" id="RHEA:24504"/>
        <dbReference type="ChEBI" id="CHEBI:15378"/>
        <dbReference type="ChEBI" id="CHEBI:15379"/>
        <dbReference type="ChEBI" id="CHEBI:15740"/>
        <dbReference type="ChEBI" id="CHEBI:16723"/>
        <dbReference type="ChEBI" id="CHEBI:49252"/>
        <dbReference type="EC" id="1.13.11.54"/>
    </reaction>
</comment>
<evidence type="ECO:0000256" key="9">
    <source>
        <dbReference type="ARBA" id="ARBA00023167"/>
    </source>
</evidence>
<dbReference type="PANTHER" id="PTHR23418:SF0">
    <property type="entry name" value="ACIREDUCTONE DIOXYGENASE"/>
    <property type="match status" value="1"/>
</dbReference>
<name>T1C419_9ZZZZ</name>
<dbReference type="GO" id="GO:0005506">
    <property type="term" value="F:iron ion binding"/>
    <property type="evidence" value="ECO:0007669"/>
    <property type="project" value="InterPro"/>
</dbReference>
<comment type="caution">
    <text evidence="11">The sequence shown here is derived from an EMBL/GenBank/DDBJ whole genome shotgun (WGS) entry which is preliminary data.</text>
</comment>
<proteinExistence type="inferred from homology"/>
<reference evidence="11" key="2">
    <citation type="journal article" date="2014" name="ISME J.">
        <title>Microbial stratification in low pH oxic and suboxic macroscopic growths along an acid mine drainage.</title>
        <authorList>
            <person name="Mendez-Garcia C."/>
            <person name="Mesa V."/>
            <person name="Sprenger R.R."/>
            <person name="Richter M."/>
            <person name="Diez M.S."/>
            <person name="Solano J."/>
            <person name="Bargiela R."/>
            <person name="Golyshina O.V."/>
            <person name="Manteca A."/>
            <person name="Ramos J.L."/>
            <person name="Gallego J.R."/>
            <person name="Llorente I."/>
            <person name="Martins Dos Santos V.A."/>
            <person name="Jensen O.N."/>
            <person name="Pelaez A.I."/>
            <person name="Sanchez J."/>
            <person name="Ferrer M."/>
        </authorList>
    </citation>
    <scope>NUCLEOTIDE SEQUENCE</scope>
</reference>
<dbReference type="CDD" id="cd02232">
    <property type="entry name" value="cupin_ARD"/>
    <property type="match status" value="1"/>
</dbReference>
<evidence type="ECO:0000256" key="5">
    <source>
        <dbReference type="ARBA" id="ARBA00022723"/>
    </source>
</evidence>
<gene>
    <name evidence="11" type="ORF">B1A_10287</name>
</gene>
<organism evidence="11">
    <name type="scientific">mine drainage metagenome</name>
    <dbReference type="NCBI Taxonomy" id="410659"/>
    <lineage>
        <taxon>unclassified sequences</taxon>
        <taxon>metagenomes</taxon>
        <taxon>ecological metagenomes</taxon>
    </lineage>
</organism>
<dbReference type="GO" id="GO:0016151">
    <property type="term" value="F:nickel cation binding"/>
    <property type="evidence" value="ECO:0007669"/>
    <property type="project" value="InterPro"/>
</dbReference>
<evidence type="ECO:0000256" key="10">
    <source>
        <dbReference type="ARBA" id="ARBA00039005"/>
    </source>
</evidence>
<keyword evidence="8" id="KW-0408">Iron</keyword>
<dbReference type="AlphaFoldDB" id="T1C419"/>
<keyword evidence="5" id="KW-0479">Metal-binding</keyword>
<dbReference type="GO" id="GO:0019284">
    <property type="term" value="P:L-methionine salvage from S-adenosylmethionine"/>
    <property type="evidence" value="ECO:0007669"/>
    <property type="project" value="InterPro"/>
</dbReference>
<keyword evidence="3" id="KW-0533">Nickel</keyword>
<dbReference type="GO" id="GO:0010308">
    <property type="term" value="F:acireductone dioxygenase (Ni2+-requiring) activity"/>
    <property type="evidence" value="ECO:0007669"/>
    <property type="project" value="InterPro"/>
</dbReference>
<keyword evidence="9" id="KW-0486">Methionine biosynthesis</keyword>
<dbReference type="EMBL" id="AUZX01007323">
    <property type="protein sequence ID" value="EQD60049.1"/>
    <property type="molecule type" value="Genomic_DNA"/>
</dbReference>
<accession>T1C419</accession>
<dbReference type="SUPFAM" id="SSF51182">
    <property type="entry name" value="RmlC-like cupins"/>
    <property type="match status" value="1"/>
</dbReference>
<keyword evidence="7" id="KW-0560">Oxidoreductase</keyword>
<evidence type="ECO:0000256" key="8">
    <source>
        <dbReference type="ARBA" id="ARBA00023004"/>
    </source>
</evidence>
<dbReference type="GO" id="GO:0010309">
    <property type="term" value="F:acireductone dioxygenase [iron(II)-requiring] activity"/>
    <property type="evidence" value="ECO:0007669"/>
    <property type="project" value="UniProtKB-EC"/>
</dbReference>
<dbReference type="Pfam" id="PF03079">
    <property type="entry name" value="ARD"/>
    <property type="match status" value="1"/>
</dbReference>
<evidence type="ECO:0000256" key="6">
    <source>
        <dbReference type="ARBA" id="ARBA00022964"/>
    </source>
</evidence>
<dbReference type="Gene3D" id="2.60.120.10">
    <property type="entry name" value="Jelly Rolls"/>
    <property type="match status" value="1"/>
</dbReference>
<dbReference type="InterPro" id="IPR023956">
    <property type="entry name" value="ARD_bac"/>
</dbReference>
<evidence type="ECO:0000313" key="11">
    <source>
        <dbReference type="EMBL" id="EQD60049.1"/>
    </source>
</evidence>